<evidence type="ECO:0000313" key="2">
    <source>
        <dbReference type="Proteomes" id="UP000204221"/>
    </source>
</evidence>
<name>A0A221WAQ5_9PSEU</name>
<dbReference type="AlphaFoldDB" id="A0A221WAQ5"/>
<reference evidence="1 2" key="1">
    <citation type="submission" date="2017-07" db="EMBL/GenBank/DDBJ databases">
        <title>Complete genome sequence of Actinoalloteichus hoggarensis DSM 45943, type strain of Actinoalloteichus hoggarensis.</title>
        <authorList>
            <person name="Ruckert C."/>
            <person name="Nouioui I."/>
            <person name="Willmese J."/>
            <person name="van Wezel G."/>
            <person name="Klenk H.-P."/>
            <person name="Kalinowski J."/>
            <person name="Zotchev S.B."/>
        </authorList>
    </citation>
    <scope>NUCLEOTIDE SEQUENCE [LARGE SCALE GENOMIC DNA]</scope>
    <source>
        <strain evidence="1 2">DSM 45943</strain>
    </source>
</reference>
<organism evidence="1 2">
    <name type="scientific">Actinoalloteichus hoggarensis</name>
    <dbReference type="NCBI Taxonomy" id="1470176"/>
    <lineage>
        <taxon>Bacteria</taxon>
        <taxon>Bacillati</taxon>
        <taxon>Actinomycetota</taxon>
        <taxon>Actinomycetes</taxon>
        <taxon>Pseudonocardiales</taxon>
        <taxon>Pseudonocardiaceae</taxon>
        <taxon>Actinoalloteichus</taxon>
    </lineage>
</organism>
<protein>
    <submittedName>
        <fullName evidence="1">Uncharacterized protein</fullName>
    </submittedName>
</protein>
<dbReference type="EMBL" id="CP022521">
    <property type="protein sequence ID" value="ASO22955.1"/>
    <property type="molecule type" value="Genomic_DNA"/>
</dbReference>
<sequence>MSDEEVSSQRTGRLWTTWLTSTEHGADHAVTDESAQAGRASGEYVAVCGATVLSAPLTCEPLPPCRQCAATVRAGHPSRQTAERAPRGPVRRGSWLLSRLLRRVGVQGGVERG</sequence>
<evidence type="ECO:0000313" key="1">
    <source>
        <dbReference type="EMBL" id="ASO22955.1"/>
    </source>
</evidence>
<proteinExistence type="predicted"/>
<dbReference type="KEGG" id="ahg:AHOG_26780"/>
<accession>A0A221WAQ5</accession>
<dbReference type="Proteomes" id="UP000204221">
    <property type="component" value="Chromosome"/>
</dbReference>
<gene>
    <name evidence="1" type="ORF">AHOG_26780</name>
</gene>
<keyword evidence="2" id="KW-1185">Reference proteome</keyword>